<proteinExistence type="predicted"/>
<dbReference type="RefSeq" id="WP_272140636.1">
    <property type="nucleotide sequence ID" value="NZ_JAQLOI010000003.1"/>
</dbReference>
<dbReference type="Proteomes" id="UP001210678">
    <property type="component" value="Unassembled WGS sequence"/>
</dbReference>
<comment type="caution">
    <text evidence="1">The sequence shown here is derived from an EMBL/GenBank/DDBJ whole genome shotgun (WGS) entry which is preliminary data.</text>
</comment>
<sequence>MNQLVFIEIDVLKPNEFKLRQYEMARVVLTSEQLSHARALVEQGFSKKAVIRVFGCSYKDLKLN</sequence>
<name>A0ABT4YXU3_9VIBR</name>
<protein>
    <submittedName>
        <fullName evidence="1">Uncharacterized protein</fullName>
    </submittedName>
</protein>
<keyword evidence="2" id="KW-1185">Reference proteome</keyword>
<evidence type="ECO:0000313" key="1">
    <source>
        <dbReference type="EMBL" id="MDB1126212.1"/>
    </source>
</evidence>
<accession>A0ABT4YXU3</accession>
<reference evidence="1 2" key="1">
    <citation type="submission" date="2023-01" db="EMBL/GenBank/DDBJ databases">
        <title>Vibrio sp. KJ40-1 sp.nov, isolated from marine algae.</title>
        <authorList>
            <person name="Butt M."/>
            <person name="Kim J.M.J."/>
            <person name="Jeon C.O.C."/>
        </authorList>
    </citation>
    <scope>NUCLEOTIDE SEQUENCE [LARGE SCALE GENOMIC DNA]</scope>
    <source>
        <strain evidence="1 2">KJ40-1</strain>
    </source>
</reference>
<gene>
    <name evidence="1" type="ORF">PGX00_22100</name>
</gene>
<dbReference type="EMBL" id="JAQLOI010000003">
    <property type="protein sequence ID" value="MDB1126212.1"/>
    <property type="molecule type" value="Genomic_DNA"/>
</dbReference>
<evidence type="ECO:0000313" key="2">
    <source>
        <dbReference type="Proteomes" id="UP001210678"/>
    </source>
</evidence>
<organism evidence="1 2">
    <name type="scientific">Vibrio algarum</name>
    <dbReference type="NCBI Taxonomy" id="3020714"/>
    <lineage>
        <taxon>Bacteria</taxon>
        <taxon>Pseudomonadati</taxon>
        <taxon>Pseudomonadota</taxon>
        <taxon>Gammaproteobacteria</taxon>
        <taxon>Vibrionales</taxon>
        <taxon>Vibrionaceae</taxon>
        <taxon>Vibrio</taxon>
    </lineage>
</organism>